<evidence type="ECO:0000256" key="2">
    <source>
        <dbReference type="SAM" id="MobiDB-lite"/>
    </source>
</evidence>
<keyword evidence="4" id="KW-1185">Reference proteome</keyword>
<keyword evidence="1" id="KW-0175">Coiled coil</keyword>
<dbReference type="GO" id="GO:0005886">
    <property type="term" value="C:plasma membrane"/>
    <property type="evidence" value="ECO:0007669"/>
    <property type="project" value="TreeGrafter"/>
</dbReference>
<feature type="coiled-coil region" evidence="1">
    <location>
        <begin position="4"/>
        <end position="31"/>
    </location>
</feature>
<organism evidence="3 4">
    <name type="scientific">Lupinus albus</name>
    <name type="common">White lupine</name>
    <name type="synonym">Lupinus termis</name>
    <dbReference type="NCBI Taxonomy" id="3870"/>
    <lineage>
        <taxon>Eukaryota</taxon>
        <taxon>Viridiplantae</taxon>
        <taxon>Streptophyta</taxon>
        <taxon>Embryophyta</taxon>
        <taxon>Tracheophyta</taxon>
        <taxon>Spermatophyta</taxon>
        <taxon>Magnoliopsida</taxon>
        <taxon>eudicotyledons</taxon>
        <taxon>Gunneridae</taxon>
        <taxon>Pentapetalae</taxon>
        <taxon>rosids</taxon>
        <taxon>fabids</taxon>
        <taxon>Fabales</taxon>
        <taxon>Fabaceae</taxon>
        <taxon>Papilionoideae</taxon>
        <taxon>50 kb inversion clade</taxon>
        <taxon>genistoids sensu lato</taxon>
        <taxon>core genistoids</taxon>
        <taxon>Genisteae</taxon>
        <taxon>Lupinus</taxon>
    </lineage>
</organism>
<dbReference type="GO" id="GO:0009793">
    <property type="term" value="P:embryo development ending in seed dormancy"/>
    <property type="evidence" value="ECO:0007669"/>
    <property type="project" value="TreeGrafter"/>
</dbReference>
<dbReference type="GO" id="GO:0010183">
    <property type="term" value="P:pollen tube guidance"/>
    <property type="evidence" value="ECO:0007669"/>
    <property type="project" value="TreeGrafter"/>
</dbReference>
<evidence type="ECO:0000313" key="3">
    <source>
        <dbReference type="EMBL" id="KAE9604984.1"/>
    </source>
</evidence>
<proteinExistence type="predicted"/>
<dbReference type="PANTHER" id="PTHR37253">
    <property type="entry name" value="PROTEIN GAMETE EXPRESSED 3"/>
    <property type="match status" value="1"/>
</dbReference>
<name>A0A6A4PUP5_LUPAL</name>
<sequence>MLRKKAFDRTIKELEQKASEEEMDNEVFEKYGDIVRERESIERKLSNMYSLGRDKTQSQSKSLLPLHKGKTKTHSFKGANESVAIFHSLSDTSSSEGNTEEEIRLVEGMDLTTAKAKGKGPMMEDSSSSDLFHGRSYMKSLSEATTSSTQEPLAPVKFLAEEGKSMYTFISP</sequence>
<dbReference type="OrthoDB" id="19653at2759"/>
<accession>A0A6A4PUP5</accession>
<comment type="caution">
    <text evidence="3">The sequence shown here is derived from an EMBL/GenBank/DDBJ whole genome shotgun (WGS) entry which is preliminary data.</text>
</comment>
<dbReference type="Proteomes" id="UP000447434">
    <property type="component" value="Chromosome 10"/>
</dbReference>
<gene>
    <name evidence="3" type="ORF">Lalb_Chr10g0092331</name>
</gene>
<feature type="region of interest" description="Disordered" evidence="2">
    <location>
        <begin position="49"/>
        <end position="75"/>
    </location>
</feature>
<dbReference type="EMBL" id="WOCE01000010">
    <property type="protein sequence ID" value="KAE9604984.1"/>
    <property type="molecule type" value="Genomic_DNA"/>
</dbReference>
<reference evidence="4" key="1">
    <citation type="journal article" date="2020" name="Nat. Commun.">
        <title>Genome sequence of the cluster root forming white lupin.</title>
        <authorList>
            <person name="Hufnagel B."/>
            <person name="Marques A."/>
            <person name="Soriano A."/>
            <person name="Marques L."/>
            <person name="Divol F."/>
            <person name="Doumas P."/>
            <person name="Sallet E."/>
            <person name="Mancinotti D."/>
            <person name="Carrere S."/>
            <person name="Marande W."/>
            <person name="Arribat S."/>
            <person name="Keller J."/>
            <person name="Huneau C."/>
            <person name="Blein T."/>
            <person name="Aime D."/>
            <person name="Laguerre M."/>
            <person name="Taylor J."/>
            <person name="Schubert V."/>
            <person name="Nelson M."/>
            <person name="Geu-Flores F."/>
            <person name="Crespi M."/>
            <person name="Gallardo-Guerrero K."/>
            <person name="Delaux P.-M."/>
            <person name="Salse J."/>
            <person name="Berges H."/>
            <person name="Guyot R."/>
            <person name="Gouzy J."/>
            <person name="Peret B."/>
        </authorList>
    </citation>
    <scope>NUCLEOTIDE SEQUENCE [LARGE SCALE GENOMIC DNA]</scope>
    <source>
        <strain evidence="4">cv. Amiga</strain>
    </source>
</reference>
<dbReference type="AlphaFoldDB" id="A0A6A4PUP5"/>
<dbReference type="InterPro" id="IPR045301">
    <property type="entry name" value="GEX3-like"/>
</dbReference>
<evidence type="ECO:0000313" key="4">
    <source>
        <dbReference type="Proteomes" id="UP000447434"/>
    </source>
</evidence>
<protein>
    <submittedName>
        <fullName evidence="3">Uncharacterized protein</fullName>
    </submittedName>
</protein>
<dbReference type="PANTHER" id="PTHR37253:SF1">
    <property type="entry name" value="PROTEIN GAMETE EXPRESSED 3"/>
    <property type="match status" value="1"/>
</dbReference>
<evidence type="ECO:0000256" key="1">
    <source>
        <dbReference type="SAM" id="Coils"/>
    </source>
</evidence>